<dbReference type="CDD" id="cd07043">
    <property type="entry name" value="STAS_anti-anti-sigma_factors"/>
    <property type="match status" value="1"/>
</dbReference>
<feature type="region of interest" description="Disordered" evidence="1">
    <location>
        <begin position="189"/>
        <end position="212"/>
    </location>
</feature>
<dbReference type="Proteomes" id="UP001501470">
    <property type="component" value="Unassembled WGS sequence"/>
</dbReference>
<evidence type="ECO:0000313" key="3">
    <source>
        <dbReference type="EMBL" id="GAA1573795.1"/>
    </source>
</evidence>
<dbReference type="Gene3D" id="3.30.750.24">
    <property type="entry name" value="STAS domain"/>
    <property type="match status" value="1"/>
</dbReference>
<dbReference type="EMBL" id="BAAAQD010000051">
    <property type="protein sequence ID" value="GAA1573795.1"/>
    <property type="molecule type" value="Genomic_DNA"/>
</dbReference>
<evidence type="ECO:0000259" key="2">
    <source>
        <dbReference type="PROSITE" id="PS50801"/>
    </source>
</evidence>
<accession>A0ABP4PA68</accession>
<evidence type="ECO:0000313" key="4">
    <source>
        <dbReference type="Proteomes" id="UP001501470"/>
    </source>
</evidence>
<keyword evidence="4" id="KW-1185">Reference proteome</keyword>
<organism evidence="3 4">
    <name type="scientific">Dactylosporangium maewongense</name>
    <dbReference type="NCBI Taxonomy" id="634393"/>
    <lineage>
        <taxon>Bacteria</taxon>
        <taxon>Bacillati</taxon>
        <taxon>Actinomycetota</taxon>
        <taxon>Actinomycetes</taxon>
        <taxon>Micromonosporales</taxon>
        <taxon>Micromonosporaceae</taxon>
        <taxon>Dactylosporangium</taxon>
    </lineage>
</organism>
<feature type="compositionally biased region" description="Low complexity" evidence="1">
    <location>
        <begin position="191"/>
        <end position="203"/>
    </location>
</feature>
<feature type="domain" description="STAS" evidence="2">
    <location>
        <begin position="87"/>
        <end position="191"/>
    </location>
</feature>
<protein>
    <recommendedName>
        <fullName evidence="2">STAS domain-containing protein</fullName>
    </recommendedName>
</protein>
<sequence length="212" mass="22620">MTALLSPDSTNFTLACDGCGQLVTNLAPTMGDWAVAWSLFSQDGWTGDDLATGPHTCGRCTRTPPPPRMVEQALTRERCVPAARESRRLRVTRVAGTTVVTLTGSPDLLVNARLRDLVVDLTGPAQRLVIDVTQAPRLDSGALDVLVQAHRQSITVCLVGATQQIRDSLRLLSLHGLFPVFRTLAEATSCGPATGTEPAPAGAERPDRVDAR</sequence>
<dbReference type="PROSITE" id="PS50801">
    <property type="entry name" value="STAS"/>
    <property type="match status" value="1"/>
</dbReference>
<reference evidence="4" key="1">
    <citation type="journal article" date="2019" name="Int. J. Syst. Evol. Microbiol.">
        <title>The Global Catalogue of Microorganisms (GCM) 10K type strain sequencing project: providing services to taxonomists for standard genome sequencing and annotation.</title>
        <authorList>
            <consortium name="The Broad Institute Genomics Platform"/>
            <consortium name="The Broad Institute Genome Sequencing Center for Infectious Disease"/>
            <person name="Wu L."/>
            <person name="Ma J."/>
        </authorList>
    </citation>
    <scope>NUCLEOTIDE SEQUENCE [LARGE SCALE GENOMIC DNA]</scope>
    <source>
        <strain evidence="4">JCM 15933</strain>
    </source>
</reference>
<dbReference type="InterPro" id="IPR036513">
    <property type="entry name" value="STAS_dom_sf"/>
</dbReference>
<gene>
    <name evidence="3" type="ORF">GCM10009827_114630</name>
</gene>
<proteinExistence type="predicted"/>
<dbReference type="InterPro" id="IPR002645">
    <property type="entry name" value="STAS_dom"/>
</dbReference>
<evidence type="ECO:0000256" key="1">
    <source>
        <dbReference type="SAM" id="MobiDB-lite"/>
    </source>
</evidence>
<name>A0ABP4PA68_9ACTN</name>
<comment type="caution">
    <text evidence="3">The sequence shown here is derived from an EMBL/GenBank/DDBJ whole genome shotgun (WGS) entry which is preliminary data.</text>
</comment>
<dbReference type="SUPFAM" id="SSF52091">
    <property type="entry name" value="SpoIIaa-like"/>
    <property type="match status" value="1"/>
</dbReference>
<dbReference type="Pfam" id="PF01740">
    <property type="entry name" value="STAS"/>
    <property type="match status" value="1"/>
</dbReference>